<evidence type="ECO:0000256" key="1">
    <source>
        <dbReference type="ARBA" id="ARBA00004395"/>
    </source>
</evidence>
<dbReference type="STRING" id="931890.G8JTX8"/>
<dbReference type="RefSeq" id="XP_003646298.1">
    <property type="nucleotide sequence ID" value="XM_003646250.1"/>
</dbReference>
<dbReference type="GO" id="GO:0017119">
    <property type="term" value="C:Golgi transport complex"/>
    <property type="evidence" value="ECO:0007669"/>
    <property type="project" value="EnsemblFungi"/>
</dbReference>
<keyword evidence="11" id="KW-1185">Reference proteome</keyword>
<reference evidence="11" key="1">
    <citation type="journal article" date="2012" name="G3 (Bethesda)">
        <title>Pichia sorbitophila, an interspecies yeast hybrid reveals early steps of genome resolution following polyploidization.</title>
        <authorList>
            <person name="Leh Louis V."/>
            <person name="Despons L."/>
            <person name="Friedrich A."/>
            <person name="Martin T."/>
            <person name="Durrens P."/>
            <person name="Casaregola S."/>
            <person name="Neuveglise C."/>
            <person name="Fairhead C."/>
            <person name="Marck C."/>
            <person name="Cruz J.A."/>
            <person name="Straub M.L."/>
            <person name="Kugler V."/>
            <person name="Sacerdot C."/>
            <person name="Uzunov Z."/>
            <person name="Thierry A."/>
            <person name="Weiss S."/>
            <person name="Bleykasten C."/>
            <person name="De Montigny J."/>
            <person name="Jacques N."/>
            <person name="Jung P."/>
            <person name="Lemaire M."/>
            <person name="Mallet S."/>
            <person name="Morel G."/>
            <person name="Richard G.F."/>
            <person name="Sarkar A."/>
            <person name="Savel G."/>
            <person name="Schacherer J."/>
            <person name="Seret M.L."/>
            <person name="Talla E."/>
            <person name="Samson G."/>
            <person name="Jubin C."/>
            <person name="Poulain J."/>
            <person name="Vacherie B."/>
            <person name="Barbe V."/>
            <person name="Pelletier E."/>
            <person name="Sherman D.J."/>
            <person name="Westhof E."/>
            <person name="Weissenbach J."/>
            <person name="Baret P.V."/>
            <person name="Wincker P."/>
            <person name="Gaillardin C."/>
            <person name="Dujon B."/>
            <person name="Souciet J.L."/>
        </authorList>
    </citation>
    <scope>NUCLEOTIDE SEQUENCE [LARGE SCALE GENOMIC DNA]</scope>
    <source>
        <strain evidence="11">CBS 270.75 / DBVPG 7215 / KCTC 17166 / NRRL Y-17582</strain>
    </source>
</reference>
<dbReference type="GeneID" id="11471590"/>
<dbReference type="GO" id="GO:0000139">
    <property type="term" value="C:Golgi membrane"/>
    <property type="evidence" value="ECO:0007669"/>
    <property type="project" value="UniProtKB-SubCell"/>
</dbReference>
<evidence type="ECO:0000256" key="7">
    <source>
        <dbReference type="ARBA" id="ARBA00031344"/>
    </source>
</evidence>
<dbReference type="KEGG" id="erc:Ecym_4435"/>
<evidence type="ECO:0000259" key="9">
    <source>
        <dbReference type="Pfam" id="PF22431"/>
    </source>
</evidence>
<dbReference type="OrthoDB" id="4034328at2759"/>
<evidence type="ECO:0000256" key="6">
    <source>
        <dbReference type="ARBA" id="ARBA00023136"/>
    </source>
</evidence>
<dbReference type="GO" id="GO:0032258">
    <property type="term" value="P:cytoplasm to vacuole targeting by the Cvt pathway"/>
    <property type="evidence" value="ECO:0007669"/>
    <property type="project" value="EnsemblFungi"/>
</dbReference>
<dbReference type="GO" id="GO:0006888">
    <property type="term" value="P:endoplasmic reticulum to Golgi vesicle-mediated transport"/>
    <property type="evidence" value="ECO:0007669"/>
    <property type="project" value="EnsemblFungi"/>
</dbReference>
<dbReference type="InParanoid" id="G8JTX8"/>
<dbReference type="EMBL" id="CP002500">
    <property type="protein sequence ID" value="AET39481.1"/>
    <property type="molecule type" value="Genomic_DNA"/>
</dbReference>
<dbReference type="Pfam" id="PF22431">
    <property type="entry name" value="COG2p_C"/>
    <property type="match status" value="1"/>
</dbReference>
<keyword evidence="4" id="KW-0653">Protein transport</keyword>
<keyword evidence="6" id="KW-0472">Membrane</keyword>
<feature type="domain" description="Conserved oligomeric Golgi complex subunit 2 N-terminal" evidence="8">
    <location>
        <begin position="30"/>
        <end position="83"/>
    </location>
</feature>
<dbReference type="OMA" id="YVHHLRN"/>
<evidence type="ECO:0000259" key="8">
    <source>
        <dbReference type="Pfam" id="PF06148"/>
    </source>
</evidence>
<dbReference type="Proteomes" id="UP000006790">
    <property type="component" value="Chromosome 4"/>
</dbReference>
<evidence type="ECO:0000313" key="11">
    <source>
        <dbReference type="Proteomes" id="UP000006790"/>
    </source>
</evidence>
<dbReference type="InterPro" id="IPR024602">
    <property type="entry name" value="COG_su2_N"/>
</dbReference>
<dbReference type="eggNOG" id="ENOG502RYA4">
    <property type="taxonomic scope" value="Eukaryota"/>
</dbReference>
<organism evidence="10 11">
    <name type="scientific">Eremothecium cymbalariae (strain CBS 270.75 / DBVPG 7215 / KCTC 17166 / NRRL Y-17582)</name>
    <name type="common">Yeast</name>
    <dbReference type="NCBI Taxonomy" id="931890"/>
    <lineage>
        <taxon>Eukaryota</taxon>
        <taxon>Fungi</taxon>
        <taxon>Dikarya</taxon>
        <taxon>Ascomycota</taxon>
        <taxon>Saccharomycotina</taxon>
        <taxon>Saccharomycetes</taxon>
        <taxon>Saccharomycetales</taxon>
        <taxon>Saccharomycetaceae</taxon>
        <taxon>Eremothecium</taxon>
    </lineage>
</organism>
<dbReference type="GO" id="GO:0000425">
    <property type="term" value="P:pexophagy"/>
    <property type="evidence" value="ECO:0007669"/>
    <property type="project" value="EnsemblFungi"/>
</dbReference>
<dbReference type="FunCoup" id="G8JTX8">
    <property type="interactions" value="64"/>
</dbReference>
<dbReference type="Pfam" id="PF06148">
    <property type="entry name" value="COG2_N"/>
    <property type="match status" value="1"/>
</dbReference>
<dbReference type="GO" id="GO:0000301">
    <property type="term" value="P:retrograde transport, vesicle recycling within Golgi"/>
    <property type="evidence" value="ECO:0007669"/>
    <property type="project" value="EnsemblFungi"/>
</dbReference>
<sequence>MDDLFEDLELPVVREINRALFADALTDQGKEFDVNHFLLSNNLHYVSIDELSKHLKSLEQELNNALIDDVNESYLEFCSLCEEFSKKEDSHILSNIQQVRYDLARFNTTLKTLVTTDLQNTKETVTDTVEYLKSLDGLNILLQRHGIIHSCFQLVQKLCQSLDAMSTDAIDIDDELGALLLSELDKLLRCSHSILLELQGLGSPLMKRFNNDYHSVLQNFHSIVSILTDKCALNSKKYPKITQTLLSMLNK</sequence>
<comment type="subcellular location">
    <subcellularLocation>
        <location evidence="1">Golgi apparatus membrane</location>
        <topology evidence="1">Peripheral membrane protein</topology>
    </subcellularLocation>
</comment>
<evidence type="ECO:0000256" key="3">
    <source>
        <dbReference type="ARBA" id="ARBA00022448"/>
    </source>
</evidence>
<feature type="domain" description="Conserved oligomeric Golgi complex subunit 2 C-terminal" evidence="9">
    <location>
        <begin position="102"/>
        <end position="240"/>
    </location>
</feature>
<keyword evidence="5" id="KW-0333">Golgi apparatus</keyword>
<dbReference type="HOGENOM" id="CLU_095072_0_0_1"/>
<gene>
    <name evidence="10" type="ordered locus">Ecym_4435</name>
</gene>
<name>G8JTX8_ERECY</name>
<proteinExistence type="predicted"/>
<keyword evidence="3" id="KW-0813">Transport</keyword>
<dbReference type="AlphaFoldDB" id="G8JTX8"/>
<evidence type="ECO:0000256" key="5">
    <source>
        <dbReference type="ARBA" id="ARBA00023034"/>
    </source>
</evidence>
<protein>
    <recommendedName>
        <fullName evidence="2">Conserved oligomeric Golgi complex subunit 2</fullName>
    </recommendedName>
    <alternativeName>
        <fullName evidence="7">Component of oligomeric Golgi complex 2</fullName>
    </alternativeName>
</protein>
<accession>G8JTX8</accession>
<evidence type="ECO:0000256" key="4">
    <source>
        <dbReference type="ARBA" id="ARBA00022927"/>
    </source>
</evidence>
<dbReference type="InterPro" id="IPR054494">
    <property type="entry name" value="COG2_C"/>
</dbReference>
<dbReference type="Gene3D" id="1.20.58.1240">
    <property type="match status" value="1"/>
</dbReference>
<evidence type="ECO:0000313" key="10">
    <source>
        <dbReference type="EMBL" id="AET39481.1"/>
    </source>
</evidence>
<evidence type="ECO:0000256" key="2">
    <source>
        <dbReference type="ARBA" id="ARBA00020977"/>
    </source>
</evidence>